<dbReference type="HOGENOM" id="CLU_064076_8_0_6"/>
<dbReference type="Gene3D" id="3.40.190.10">
    <property type="entry name" value="Periplasmic binding protein-like II"/>
    <property type="match status" value="2"/>
</dbReference>
<feature type="chain" id="PRO_5004374455" description="Solute-binding protein family 3/N-terminal domain-containing protein" evidence="1">
    <location>
        <begin position="23"/>
        <end position="251"/>
    </location>
</feature>
<gene>
    <name evidence="3" type="ORF">OLEAN_C32080</name>
</gene>
<dbReference type="InterPro" id="IPR001638">
    <property type="entry name" value="Solute-binding_3/MltF_N"/>
</dbReference>
<dbReference type="EMBL" id="FO203512">
    <property type="protein sequence ID" value="CCK77384.1"/>
    <property type="molecule type" value="Genomic_DNA"/>
</dbReference>
<organism evidence="3 4">
    <name type="scientific">Oleispira antarctica RB-8</name>
    <dbReference type="NCBI Taxonomy" id="698738"/>
    <lineage>
        <taxon>Bacteria</taxon>
        <taxon>Pseudomonadati</taxon>
        <taxon>Pseudomonadota</taxon>
        <taxon>Gammaproteobacteria</taxon>
        <taxon>Oceanospirillales</taxon>
        <taxon>Oceanospirillaceae</taxon>
        <taxon>Oleispira</taxon>
    </lineage>
</organism>
<evidence type="ECO:0000259" key="2">
    <source>
        <dbReference type="SMART" id="SM00062"/>
    </source>
</evidence>
<dbReference type="OrthoDB" id="7354650at2"/>
<dbReference type="SUPFAM" id="SSF53850">
    <property type="entry name" value="Periplasmic binding protein-like II"/>
    <property type="match status" value="1"/>
</dbReference>
<dbReference type="PANTHER" id="PTHR38834">
    <property type="entry name" value="PERIPLASMIC SUBSTRATE BINDING PROTEIN FAMILY 3"/>
    <property type="match status" value="1"/>
</dbReference>
<evidence type="ECO:0000313" key="3">
    <source>
        <dbReference type="EMBL" id="CCK77384.1"/>
    </source>
</evidence>
<dbReference type="SMART" id="SM00062">
    <property type="entry name" value="PBPb"/>
    <property type="match status" value="1"/>
</dbReference>
<dbReference type="Proteomes" id="UP000032749">
    <property type="component" value="Chromosome"/>
</dbReference>
<dbReference type="AlphaFoldDB" id="R4YV10"/>
<protein>
    <recommendedName>
        <fullName evidence="2">Solute-binding protein family 3/N-terminal domain-containing protein</fullName>
    </recommendedName>
</protein>
<feature type="domain" description="Solute-binding protein family 3/N-terminal" evidence="2">
    <location>
        <begin position="25"/>
        <end position="248"/>
    </location>
</feature>
<proteinExistence type="predicted"/>
<name>R4YV10_OLEAN</name>
<dbReference type="Pfam" id="PF00497">
    <property type="entry name" value="SBP_bac_3"/>
    <property type="match status" value="1"/>
</dbReference>
<reference evidence="3 4" key="1">
    <citation type="journal article" date="2013" name="Nat. Commun.">
        <title>Genome sequence and functional genomic analysis of the oil-degrading bacterium Oleispira antarctica.</title>
        <authorList>
            <person name="Kube M."/>
            <person name="Chernikova T.N."/>
            <person name="Al-Ramahi Y."/>
            <person name="Beloqui A."/>
            <person name="Lopez-Cortez N."/>
            <person name="Guazzaroni M.E."/>
            <person name="Heipieper H.J."/>
            <person name="Klages S."/>
            <person name="Kotsyurbenko O.R."/>
            <person name="Langer I."/>
            <person name="Nechitaylo T.Y."/>
            <person name="Lunsdorf H."/>
            <person name="Fernandez M."/>
            <person name="Juarez S."/>
            <person name="Ciordia S."/>
            <person name="Singer A."/>
            <person name="Kagan O."/>
            <person name="Egorova O."/>
            <person name="Petit P.A."/>
            <person name="Stogios P."/>
            <person name="Kim Y."/>
            <person name="Tchigvintsev A."/>
            <person name="Flick R."/>
            <person name="Denaro R."/>
            <person name="Genovese M."/>
            <person name="Albar J.P."/>
            <person name="Reva O.N."/>
            <person name="Martinez-Gomariz M."/>
            <person name="Tran H."/>
            <person name="Ferrer M."/>
            <person name="Savchenko A."/>
            <person name="Yakunin A.F."/>
            <person name="Yakimov M.M."/>
            <person name="Golyshina O.V."/>
            <person name="Reinhardt R."/>
            <person name="Golyshin P.N."/>
        </authorList>
    </citation>
    <scope>NUCLEOTIDE SEQUENCE [LARGE SCALE GENOMIC DNA]</scope>
</reference>
<dbReference type="STRING" id="698738.OLEAN_C32080"/>
<dbReference type="KEGG" id="oai:OLEAN_C32080"/>
<evidence type="ECO:0000313" key="4">
    <source>
        <dbReference type="Proteomes" id="UP000032749"/>
    </source>
</evidence>
<dbReference type="PANTHER" id="PTHR38834:SF3">
    <property type="entry name" value="SOLUTE-BINDING PROTEIN FAMILY 3_N-TERMINAL DOMAIN-CONTAINING PROTEIN"/>
    <property type="match status" value="1"/>
</dbReference>
<feature type="signal peptide" evidence="1">
    <location>
        <begin position="1"/>
        <end position="22"/>
    </location>
</feature>
<accession>R4YV10</accession>
<keyword evidence="1" id="KW-0732">Signal</keyword>
<evidence type="ECO:0000256" key="1">
    <source>
        <dbReference type="SAM" id="SignalP"/>
    </source>
</evidence>
<keyword evidence="4" id="KW-1185">Reference proteome</keyword>
<sequence length="251" mass="28180">MGILKVSLLLAFIMAAINVSWADESFKIVTDPWPPYAYIDDDKIVGIDVDIALAVLEKMGIKGSIEMMPWKRSLASVKSLEADAILSAALTDDRKEFLFFPVEPISKGNTVSFQRKSSNTVFKILADLEKLRVGAMLGYKYCNELDNTSLLLTASRVSTLEQNFNKLVNDRIDLVVTVDVVGLYKAKKMGIFNEVSILKGTYYCIVENHLAFAKKIGRDQLAIQFSEELSKFKQTGEYQEILNKYSMGVDY</sequence>